<evidence type="ECO:0000313" key="3">
    <source>
        <dbReference type="Proteomes" id="UP001152484"/>
    </source>
</evidence>
<dbReference type="OrthoDB" id="1845088at2759"/>
<protein>
    <submittedName>
        <fullName evidence="2">Uncharacterized protein</fullName>
    </submittedName>
</protein>
<dbReference type="EMBL" id="CAMAPE010000001">
    <property type="protein sequence ID" value="CAH9050258.1"/>
    <property type="molecule type" value="Genomic_DNA"/>
</dbReference>
<organism evidence="2 3">
    <name type="scientific">Cuscuta europaea</name>
    <name type="common">European dodder</name>
    <dbReference type="NCBI Taxonomy" id="41803"/>
    <lineage>
        <taxon>Eukaryota</taxon>
        <taxon>Viridiplantae</taxon>
        <taxon>Streptophyta</taxon>
        <taxon>Embryophyta</taxon>
        <taxon>Tracheophyta</taxon>
        <taxon>Spermatophyta</taxon>
        <taxon>Magnoliopsida</taxon>
        <taxon>eudicotyledons</taxon>
        <taxon>Gunneridae</taxon>
        <taxon>Pentapetalae</taxon>
        <taxon>asterids</taxon>
        <taxon>lamiids</taxon>
        <taxon>Solanales</taxon>
        <taxon>Convolvulaceae</taxon>
        <taxon>Cuscuteae</taxon>
        <taxon>Cuscuta</taxon>
        <taxon>Cuscuta subgen. Cuscuta</taxon>
    </lineage>
</organism>
<dbReference type="AlphaFoldDB" id="A0A9P0YFQ5"/>
<feature type="region of interest" description="Disordered" evidence="1">
    <location>
        <begin position="129"/>
        <end position="177"/>
    </location>
</feature>
<accession>A0A9P0YFQ5</accession>
<dbReference type="Proteomes" id="UP001152484">
    <property type="component" value="Unassembled WGS sequence"/>
</dbReference>
<comment type="caution">
    <text evidence="2">The sequence shown here is derived from an EMBL/GenBank/DDBJ whole genome shotgun (WGS) entry which is preliminary data.</text>
</comment>
<dbReference type="Pfam" id="PF14223">
    <property type="entry name" value="Retrotran_gag_2"/>
    <property type="match status" value="1"/>
</dbReference>
<proteinExistence type="predicted"/>
<gene>
    <name evidence="2" type="ORF">CEURO_LOCUS37</name>
</gene>
<dbReference type="PANTHER" id="PTHR47481">
    <property type="match status" value="1"/>
</dbReference>
<dbReference type="PANTHER" id="PTHR47481:SF37">
    <property type="entry name" value="RETROTRANSPOSON GAG DOMAIN-CONTAINING PROTEIN"/>
    <property type="match status" value="1"/>
</dbReference>
<name>A0A9P0YFQ5_CUSEU</name>
<reference evidence="2" key="1">
    <citation type="submission" date="2022-07" db="EMBL/GenBank/DDBJ databases">
        <authorList>
            <person name="Macas J."/>
            <person name="Novak P."/>
            <person name="Neumann P."/>
        </authorList>
    </citation>
    <scope>NUCLEOTIDE SEQUENCE</scope>
</reference>
<evidence type="ECO:0000313" key="2">
    <source>
        <dbReference type="EMBL" id="CAH9050258.1"/>
    </source>
</evidence>
<sequence>MFDHDVRHSIRIWDRLESLFMSASLARFMELKRMLNHLKKKSDRSMDHHFREVKTLTEALAMINCPVTHRDLLQSISMGLGPDYESLITTVSLFPQQFPFETLRTHLLEQEQRVLYLKQQDSLSTHQAFGAGVNGQNAPRPPVYAPRGRGGRGRGRQSHEQSYGQQPYGPQPYGPQS</sequence>
<keyword evidence="3" id="KW-1185">Reference proteome</keyword>
<evidence type="ECO:0000256" key="1">
    <source>
        <dbReference type="SAM" id="MobiDB-lite"/>
    </source>
</evidence>